<evidence type="ECO:0008006" key="4">
    <source>
        <dbReference type="Google" id="ProtNLM"/>
    </source>
</evidence>
<dbReference type="STRING" id="470453.B0680_09195"/>
<gene>
    <name evidence="2" type="ORF">B0680_09195</name>
</gene>
<keyword evidence="1" id="KW-0472">Membrane</keyword>
<keyword evidence="3" id="KW-1185">Reference proteome</keyword>
<dbReference type="GO" id="GO:0043683">
    <property type="term" value="P:type IV pilus assembly"/>
    <property type="evidence" value="ECO:0007669"/>
    <property type="project" value="InterPro"/>
</dbReference>
<dbReference type="InterPro" id="IPR014717">
    <property type="entry name" value="Transl_elong_EF1B/ribsomal_bS6"/>
</dbReference>
<reference evidence="2 3" key="1">
    <citation type="submission" date="2017-02" db="EMBL/GenBank/DDBJ databases">
        <title>Draft genome sequence of Moraxella pluranimalium CCUG 54913T type strain.</title>
        <authorList>
            <person name="Salva-Serra F."/>
            <person name="Engstrom-Jakobsson H."/>
            <person name="Thorell K."/>
            <person name="Jaen-Luchoro D."/>
            <person name="Gonzales-Siles L."/>
            <person name="Karlsson R."/>
            <person name="Yazdan S."/>
            <person name="Boulund F."/>
            <person name="Johnning A."/>
            <person name="Engstrand L."/>
            <person name="Kristiansson E."/>
            <person name="Moore E."/>
        </authorList>
    </citation>
    <scope>NUCLEOTIDE SEQUENCE [LARGE SCALE GENOMIC DNA]</scope>
    <source>
        <strain evidence="2 3">CCUG 54913</strain>
    </source>
</reference>
<evidence type="ECO:0000256" key="1">
    <source>
        <dbReference type="SAM" id="Phobius"/>
    </source>
</evidence>
<dbReference type="PANTHER" id="PTHR39555">
    <property type="entry name" value="FIMBRIAL ASSEMBLY PROTEIN PILO-LIKE PROTEIN-RELATED"/>
    <property type="match status" value="1"/>
</dbReference>
<dbReference type="Pfam" id="PF04350">
    <property type="entry name" value="PilO"/>
    <property type="match status" value="1"/>
</dbReference>
<comment type="caution">
    <text evidence="2">The sequence shown here is derived from an EMBL/GenBank/DDBJ whole genome shotgun (WGS) entry which is preliminary data.</text>
</comment>
<dbReference type="Proteomes" id="UP000189800">
    <property type="component" value="Unassembled WGS sequence"/>
</dbReference>
<keyword evidence="1" id="KW-0812">Transmembrane</keyword>
<organism evidence="2 3">
    <name type="scientific">Moraxella pluranimalium</name>
    <dbReference type="NCBI Taxonomy" id="470453"/>
    <lineage>
        <taxon>Bacteria</taxon>
        <taxon>Pseudomonadati</taxon>
        <taxon>Pseudomonadota</taxon>
        <taxon>Gammaproteobacteria</taxon>
        <taxon>Moraxellales</taxon>
        <taxon>Moraxellaceae</taxon>
        <taxon>Moraxella</taxon>
    </lineage>
</organism>
<proteinExistence type="predicted"/>
<evidence type="ECO:0000313" key="2">
    <source>
        <dbReference type="EMBL" id="OOS22622.1"/>
    </source>
</evidence>
<dbReference type="PANTHER" id="PTHR39555:SF1">
    <property type="entry name" value="TYPE IV PILUS INNER MEMBRANE COMPONENT PILO"/>
    <property type="match status" value="1"/>
</dbReference>
<sequence length="215" mass="23738">MVSKSELLALWQSLNQVNRHNIGTAPRQVQMVVMALVVLAVLVFAWGLLIAPSYQRLNAAQSQETTLITQYQQTYQQAQAFEASRLAMMDEQAKRQAKLDALPKSAPMTQIVGLLNTKAQMQGVNIDSATVQAVSEQTHFDERAIQVVATGSYHQLGQWLTDVANSGYVLGLRDFDLRYESSDRLRMSAMMIAYQAKKPESTAANSDTQGVADGK</sequence>
<name>A0A1T0CJT2_9GAMM</name>
<keyword evidence="1" id="KW-1133">Transmembrane helix</keyword>
<dbReference type="InterPro" id="IPR007445">
    <property type="entry name" value="PilO"/>
</dbReference>
<dbReference type="GO" id="GO:0043107">
    <property type="term" value="P:type IV pilus-dependent motility"/>
    <property type="evidence" value="ECO:0007669"/>
    <property type="project" value="InterPro"/>
</dbReference>
<protein>
    <recommendedName>
        <fullName evidence="4">Pilus assembly protein PilO</fullName>
    </recommendedName>
</protein>
<dbReference type="AlphaFoldDB" id="A0A1T0CJT2"/>
<dbReference type="EMBL" id="MUYU01000026">
    <property type="protein sequence ID" value="OOS22622.1"/>
    <property type="molecule type" value="Genomic_DNA"/>
</dbReference>
<dbReference type="Gene3D" id="3.30.70.60">
    <property type="match status" value="1"/>
</dbReference>
<feature type="transmembrane region" description="Helical" evidence="1">
    <location>
        <begin position="29"/>
        <end position="51"/>
    </location>
</feature>
<evidence type="ECO:0000313" key="3">
    <source>
        <dbReference type="Proteomes" id="UP000189800"/>
    </source>
</evidence>
<accession>A0A1T0CJT2</accession>